<evidence type="ECO:0000313" key="1">
    <source>
        <dbReference type="EMBL" id="CEM45064.1"/>
    </source>
</evidence>
<dbReference type="EMBL" id="CDMZ01003089">
    <property type="protein sequence ID" value="CEM45064.1"/>
    <property type="molecule type" value="Genomic_DNA"/>
</dbReference>
<organism evidence="1">
    <name type="scientific">Chromera velia CCMP2878</name>
    <dbReference type="NCBI Taxonomy" id="1169474"/>
    <lineage>
        <taxon>Eukaryota</taxon>
        <taxon>Sar</taxon>
        <taxon>Alveolata</taxon>
        <taxon>Colpodellida</taxon>
        <taxon>Chromeraceae</taxon>
        <taxon>Chromera</taxon>
    </lineage>
</organism>
<proteinExistence type="predicted"/>
<sequence length="174" mass="19076">MTVQEPGREAGTGPEGRVWARTRTLKSVPLSSGRYFDVTVTTFVPACSNGSPARQGSTDVLVTPQETRRAEPSRALLLRFLVHRGDIGLQMSWHYVGDHASSYEHSSTGGRCRRMMLPLSDGLEGSNNTEALSLAARPSTQVSRLGLGRPNGVMERCRLLFFLLSQRQTRNCAA</sequence>
<dbReference type="AlphaFoldDB" id="A0A0G4HLT3"/>
<accession>A0A0G4HLT3</accession>
<dbReference type="VEuPathDB" id="CryptoDB:Cvel_28861"/>
<gene>
    <name evidence="1" type="ORF">Cvel_28861</name>
</gene>
<reference evidence="1" key="1">
    <citation type="submission" date="2014-11" db="EMBL/GenBank/DDBJ databases">
        <authorList>
            <person name="Otto D Thomas"/>
            <person name="Naeem Raeece"/>
        </authorList>
    </citation>
    <scope>NUCLEOTIDE SEQUENCE</scope>
</reference>
<protein>
    <submittedName>
        <fullName evidence="1">Uncharacterized protein</fullName>
    </submittedName>
</protein>
<name>A0A0G4HLT3_9ALVE</name>